<comment type="caution">
    <text evidence="7">The sequence shown here is derived from an EMBL/GenBank/DDBJ whole genome shotgun (WGS) entry which is preliminary data.</text>
</comment>
<evidence type="ECO:0000256" key="3">
    <source>
        <dbReference type="ARBA" id="ARBA00022989"/>
    </source>
</evidence>
<dbReference type="GO" id="GO:0140359">
    <property type="term" value="F:ABC-type transporter activity"/>
    <property type="evidence" value="ECO:0007669"/>
    <property type="project" value="InterPro"/>
</dbReference>
<dbReference type="GO" id="GO:0005886">
    <property type="term" value="C:plasma membrane"/>
    <property type="evidence" value="ECO:0007669"/>
    <property type="project" value="UniProtKB-SubCell"/>
</dbReference>
<dbReference type="Pfam" id="PF00664">
    <property type="entry name" value="ABC_membrane"/>
    <property type="match status" value="1"/>
</dbReference>
<feature type="transmembrane region" description="Helical" evidence="5">
    <location>
        <begin position="61"/>
        <end position="82"/>
    </location>
</feature>
<dbReference type="GO" id="GO:0005524">
    <property type="term" value="F:ATP binding"/>
    <property type="evidence" value="ECO:0007669"/>
    <property type="project" value="InterPro"/>
</dbReference>
<evidence type="ECO:0000256" key="2">
    <source>
        <dbReference type="ARBA" id="ARBA00022692"/>
    </source>
</evidence>
<feature type="domain" description="ABC transmembrane type-1" evidence="6">
    <location>
        <begin position="26"/>
        <end position="124"/>
    </location>
</feature>
<dbReference type="SUPFAM" id="SSF90123">
    <property type="entry name" value="ABC transporter transmembrane region"/>
    <property type="match status" value="1"/>
</dbReference>
<keyword evidence="2 5" id="KW-0812">Transmembrane</keyword>
<gene>
    <name evidence="7" type="ORF">HKN21_17120</name>
</gene>
<sequence>MQAKSLREQISWVKVHWAPYRSLVGLIVVLTLFDAAIIVTMPLFLQHVIDGISANVEVRQLLLYVLLLVVFGSAHAAGYYYLVKQRMTANLSLDYSIRMRAFATLCRKGLGFVQKFRTGDIVTR</sequence>
<keyword evidence="3 5" id="KW-1133">Transmembrane helix</keyword>
<feature type="transmembrane region" description="Helical" evidence="5">
    <location>
        <begin position="20"/>
        <end position="41"/>
    </location>
</feature>
<evidence type="ECO:0000313" key="7">
    <source>
        <dbReference type="EMBL" id="NNF08486.1"/>
    </source>
</evidence>
<protein>
    <recommendedName>
        <fullName evidence="6">ABC transmembrane type-1 domain-containing protein</fullName>
    </recommendedName>
</protein>
<evidence type="ECO:0000313" key="8">
    <source>
        <dbReference type="Proteomes" id="UP000547674"/>
    </source>
</evidence>
<dbReference type="InterPro" id="IPR011527">
    <property type="entry name" value="ABC1_TM_dom"/>
</dbReference>
<evidence type="ECO:0000259" key="6">
    <source>
        <dbReference type="PROSITE" id="PS50929"/>
    </source>
</evidence>
<dbReference type="Gene3D" id="1.20.1560.10">
    <property type="entry name" value="ABC transporter type 1, transmembrane domain"/>
    <property type="match status" value="1"/>
</dbReference>
<evidence type="ECO:0000256" key="5">
    <source>
        <dbReference type="SAM" id="Phobius"/>
    </source>
</evidence>
<dbReference type="InterPro" id="IPR036640">
    <property type="entry name" value="ABC1_TM_sf"/>
</dbReference>
<evidence type="ECO:0000256" key="4">
    <source>
        <dbReference type="ARBA" id="ARBA00023136"/>
    </source>
</evidence>
<keyword evidence="4 5" id="KW-0472">Membrane</keyword>
<name>A0A7Y2EB09_UNCEI</name>
<proteinExistence type="predicted"/>
<dbReference type="Proteomes" id="UP000547674">
    <property type="component" value="Unassembled WGS sequence"/>
</dbReference>
<accession>A0A7Y2EB09</accession>
<comment type="subcellular location">
    <subcellularLocation>
        <location evidence="1">Cell membrane</location>
        <topology evidence="1">Multi-pass membrane protein</topology>
    </subcellularLocation>
</comment>
<reference evidence="7 8" key="1">
    <citation type="submission" date="2020-03" db="EMBL/GenBank/DDBJ databases">
        <title>Metabolic flexibility allows generalist bacteria to become dominant in a frequently disturbed ecosystem.</title>
        <authorList>
            <person name="Chen Y.-J."/>
            <person name="Leung P.M."/>
            <person name="Bay S.K."/>
            <person name="Hugenholtz P."/>
            <person name="Kessler A.J."/>
            <person name="Shelley G."/>
            <person name="Waite D.W."/>
            <person name="Cook P.L."/>
            <person name="Greening C."/>
        </authorList>
    </citation>
    <scope>NUCLEOTIDE SEQUENCE [LARGE SCALE GENOMIC DNA]</scope>
    <source>
        <strain evidence="7">SS_bin_28</strain>
    </source>
</reference>
<dbReference type="PROSITE" id="PS50929">
    <property type="entry name" value="ABC_TM1F"/>
    <property type="match status" value="1"/>
</dbReference>
<organism evidence="7 8">
    <name type="scientific">Eiseniibacteriota bacterium</name>
    <dbReference type="NCBI Taxonomy" id="2212470"/>
    <lineage>
        <taxon>Bacteria</taxon>
        <taxon>Candidatus Eiseniibacteriota</taxon>
    </lineage>
</organism>
<dbReference type="EMBL" id="JABDJR010000685">
    <property type="protein sequence ID" value="NNF08486.1"/>
    <property type="molecule type" value="Genomic_DNA"/>
</dbReference>
<evidence type="ECO:0000256" key="1">
    <source>
        <dbReference type="ARBA" id="ARBA00004651"/>
    </source>
</evidence>
<dbReference type="AlphaFoldDB" id="A0A7Y2EB09"/>
<feature type="non-terminal residue" evidence="7">
    <location>
        <position position="124"/>
    </location>
</feature>